<dbReference type="RefSeq" id="WP_196816197.1">
    <property type="nucleotide sequence ID" value="NZ_CP012850.1"/>
</dbReference>
<sequence>MTGSITFENIHMTVFTSTSSNTTINSTSLDTIGVIIAPTQDMDTYVKQNNDAGIILDHIRL</sequence>
<proteinExistence type="predicted"/>
<organism evidence="1 2">
    <name type="scientific">Candidatus Nitrosocosmicus oleophilus</name>
    <dbReference type="NCBI Taxonomy" id="1353260"/>
    <lineage>
        <taxon>Archaea</taxon>
        <taxon>Nitrososphaerota</taxon>
        <taxon>Nitrososphaeria</taxon>
        <taxon>Nitrososphaerales</taxon>
        <taxon>Nitrososphaeraceae</taxon>
        <taxon>Candidatus Nitrosocosmicus</taxon>
    </lineage>
</organism>
<reference evidence="2" key="1">
    <citation type="submission" date="2015-10" db="EMBL/GenBank/DDBJ databases">
        <title>Niche specialization of a soil ammonia-oxidizing archaeon, Candidatus Nitrosocosmicus oleophilus.</title>
        <authorList>
            <person name="Jung M.-Y."/>
            <person name="Rhee S.-K."/>
        </authorList>
    </citation>
    <scope>NUCLEOTIDE SEQUENCE [LARGE SCALE GENOMIC DNA]</scope>
    <source>
        <strain evidence="2">MY3</strain>
    </source>
</reference>
<dbReference type="GeneID" id="60422746"/>
<name>A0A654M3D0_9ARCH</name>
<dbReference type="EMBL" id="CP012850">
    <property type="protein sequence ID" value="ALI37041.1"/>
    <property type="molecule type" value="Genomic_DNA"/>
</dbReference>
<dbReference type="Proteomes" id="UP000058925">
    <property type="component" value="Chromosome"/>
</dbReference>
<evidence type="ECO:0000313" key="2">
    <source>
        <dbReference type="Proteomes" id="UP000058925"/>
    </source>
</evidence>
<dbReference type="AlphaFoldDB" id="A0A654M3D0"/>
<gene>
    <name evidence="1" type="ORF">NMY3_02852</name>
</gene>
<dbReference type="KEGG" id="taa:NMY3_02852"/>
<accession>A0A654M3D0</accession>
<keyword evidence="2" id="KW-1185">Reference proteome</keyword>
<protein>
    <submittedName>
        <fullName evidence="1">Uncharacterized protein</fullName>
    </submittedName>
</protein>
<evidence type="ECO:0000313" key="1">
    <source>
        <dbReference type="EMBL" id="ALI37041.1"/>
    </source>
</evidence>